<organism evidence="1 2">
    <name type="scientific">Muribaculum intestinale</name>
    <dbReference type="NCBI Taxonomy" id="1796646"/>
    <lineage>
        <taxon>Bacteria</taxon>
        <taxon>Pseudomonadati</taxon>
        <taxon>Bacteroidota</taxon>
        <taxon>Bacteroidia</taxon>
        <taxon>Bacteroidales</taxon>
        <taxon>Muribaculaceae</taxon>
        <taxon>Muribaculum</taxon>
    </lineage>
</organism>
<dbReference type="GeneID" id="65537592"/>
<evidence type="ECO:0000313" key="2">
    <source>
        <dbReference type="Proteomes" id="UP000186351"/>
    </source>
</evidence>
<dbReference type="Proteomes" id="UP000186351">
    <property type="component" value="Chromosome"/>
</dbReference>
<reference evidence="2" key="1">
    <citation type="submission" date="2016-04" db="EMBL/GenBank/DDBJ databases">
        <title>Complete Genome Sequences of Twelve Strains of a Stable Defined Moderately Diverse Mouse Microbiota 2 (sDMDMm2).</title>
        <authorList>
            <person name="Uchimura Y."/>
            <person name="Wyss M."/>
            <person name="Brugiroux S."/>
            <person name="Limenitakis J.P."/>
            <person name="Stecher B."/>
            <person name="McCoy K.D."/>
            <person name="Macpherson A.J."/>
        </authorList>
    </citation>
    <scope>NUCLEOTIDE SEQUENCE [LARGE SCALE GENOMIC DNA]</scope>
    <source>
        <strain evidence="2">YL27</strain>
    </source>
</reference>
<proteinExistence type="predicted"/>
<gene>
    <name evidence="1" type="ORF">A4V02_11985</name>
</gene>
<keyword evidence="2" id="KW-1185">Reference proteome</keyword>
<accession>A0A1B1SC58</accession>
<dbReference type="KEGG" id="pary:A4V02_11985"/>
<protein>
    <submittedName>
        <fullName evidence="1">Uncharacterized protein</fullName>
    </submittedName>
</protein>
<evidence type="ECO:0000313" key="1">
    <source>
        <dbReference type="EMBL" id="ANU64365.1"/>
    </source>
</evidence>
<accession>A0A1Z2XGG8</accession>
<dbReference type="AlphaFoldDB" id="A0A1B1SC58"/>
<dbReference type="OrthoDB" id="1097318at2"/>
<dbReference type="STRING" id="1796646.A4V02_11985"/>
<name>A0A1B1SC58_9BACT</name>
<dbReference type="EMBL" id="CP015402">
    <property type="protein sequence ID" value="ANU64365.1"/>
    <property type="molecule type" value="Genomic_DNA"/>
</dbReference>
<dbReference type="RefSeq" id="WP_068961646.1">
    <property type="nucleotide sequence ID" value="NZ_CAJTAP010000004.1"/>
</dbReference>
<sequence>MKLKYTDDQDKCYGVTGMAVSLVVWDADDMLARIDIDSDDNIEFVPEYYFSGNPRLSAKVAWQYILKHYQASMGMMIGNVMCRHYMQRNMAPDTDTRNALLECLEQEGADACSLENDEIHRLFDRSYSYLDRVFSHSGVQSIVRDFARELQTQRTLTRGDVSELLASLCNL</sequence>